<dbReference type="RefSeq" id="WP_012036647.1">
    <property type="nucleotide sequence ID" value="NC_009464.1"/>
</dbReference>
<dbReference type="CDD" id="cd00090">
    <property type="entry name" value="HTH_ARSR"/>
    <property type="match status" value="1"/>
</dbReference>
<keyword evidence="3" id="KW-1185">Reference proteome</keyword>
<dbReference type="GeneID" id="5145173"/>
<dbReference type="PANTHER" id="PTHR36216">
    <property type="entry name" value="TRANSCRIPTIONAL REGULATOR, TRMB"/>
    <property type="match status" value="1"/>
</dbReference>
<keyword evidence="1" id="KW-1133">Transmembrane helix</keyword>
<evidence type="ECO:0000313" key="2">
    <source>
        <dbReference type="EMBL" id="CAJ35855.1"/>
    </source>
</evidence>
<gene>
    <name evidence="2" type="ORF">RCIX414</name>
</gene>
<reference evidence="2 3" key="1">
    <citation type="journal article" date="2006" name="Science">
        <title>Genome of rice cluster I archaea -- the key methane producers in the rice rhizosphere.</title>
        <authorList>
            <person name="Erkel C."/>
            <person name="Kube M."/>
            <person name="Reinhardt R."/>
            <person name="Liesack W."/>
        </authorList>
    </citation>
    <scope>NUCLEOTIDE SEQUENCE [LARGE SCALE GENOMIC DNA]</scope>
    <source>
        <strain evidence="3">DSM 22066 / NBRC 105507 / MRE50</strain>
    </source>
</reference>
<dbReference type="AlphaFoldDB" id="Q0W6Y8"/>
<protein>
    <recommendedName>
        <fullName evidence="4">Transcription regulator (ArsR family)</fullName>
    </recommendedName>
</protein>
<feature type="transmembrane region" description="Helical" evidence="1">
    <location>
        <begin position="564"/>
        <end position="586"/>
    </location>
</feature>
<dbReference type="EMBL" id="AM114193">
    <property type="protein sequence ID" value="CAJ35855.1"/>
    <property type="molecule type" value="Genomic_DNA"/>
</dbReference>
<dbReference type="eggNOG" id="arCOG02611">
    <property type="taxonomic scope" value="Archaea"/>
</dbReference>
<accession>Q0W6Y8</accession>
<dbReference type="Gene3D" id="2.130.10.10">
    <property type="entry name" value="YVTN repeat-like/Quinoprotein amine dehydrogenase"/>
    <property type="match status" value="1"/>
</dbReference>
<keyword evidence="1" id="KW-0812">Transmembrane</keyword>
<organism evidence="2 3">
    <name type="scientific">Methanocella arvoryzae (strain DSM 22066 / NBRC 105507 / MRE50)</name>
    <dbReference type="NCBI Taxonomy" id="351160"/>
    <lineage>
        <taxon>Archaea</taxon>
        <taxon>Methanobacteriati</taxon>
        <taxon>Methanobacteriota</taxon>
        <taxon>Stenosarchaea group</taxon>
        <taxon>Methanomicrobia</taxon>
        <taxon>Methanocellales</taxon>
        <taxon>Methanocellaceae</taxon>
        <taxon>Methanocella</taxon>
    </lineage>
</organism>
<dbReference type="Proteomes" id="UP000000663">
    <property type="component" value="Chromosome"/>
</dbReference>
<dbReference type="Gene3D" id="1.10.10.10">
    <property type="entry name" value="Winged helix-like DNA-binding domain superfamily/Winged helix DNA-binding domain"/>
    <property type="match status" value="2"/>
</dbReference>
<keyword evidence="1" id="KW-0472">Membrane</keyword>
<sequence>MRSMRKPYLFEALLLVLLVVLLGAMYLLIATTPENVTGWSFQGTDRVQYMTVGENDTLYAFRSDGIYAIDRDGDLVWDYHVPPQWKILNTWDRSAAGTAGTPRSGSTIESYPVSDTEAGNLYVLALPNVTAESLKLQYYQNRSPYIALDSAVLSISEKGTLQWELPITLMVPSADVLSIADLNQLVLTRPVAIQASGDRVYVFHDYTETVVDTAGQVLFELTGVAAPASVDEEGHIFIVRAQEPSTPRANDPGYMIPSGIVEGYDQSGQHIWTRDVHENVIPQYLAEDIWQEFNSLPLYKNHTLYVPLDNGIVALDSMGRTLWWKYLPGGPYVMFELMPVDDEGNVYMRSVNPATSSSSYLFVIGPDGWSHYAPSLYVDQYDSLRHTAAKNGIVYNIDRTSFNQVRSLHDLQTLMVTAYDVKNSTSLWHYVLPLQYRTEVLLNSSNVNDIMKGMYASYPAAYSNPAAAGTTGKALKPAGWPEISIYPGNDVVYINFRSTNYEGPIVLNKSRAVFSSGIYALDNDGKLVWDKALSAPVTSATANNSTIYYATGDGRIFGTTVNTVVGGIALLAIGAVLFKFLGFGTVARARNRLDKNDNRNAVLQYIVRNPGCTAVDIGKDMGLNVGTIRYHLLILTINHKIVEHKDDKYLRYFTNSNSYSMAERTIISLMKREPMWRVLSALAEKPGMSNVEISREMNISTGAASRHMTELFQKGIVTKTPMDDRGFAYAIKDEYKEYVLRMIERL</sequence>
<evidence type="ECO:0008006" key="4">
    <source>
        <dbReference type="Google" id="ProtNLM"/>
    </source>
</evidence>
<dbReference type="SUPFAM" id="SSF46785">
    <property type="entry name" value="Winged helix' DNA-binding domain"/>
    <property type="match status" value="2"/>
</dbReference>
<dbReference type="InterPro" id="IPR036390">
    <property type="entry name" value="WH_DNA-bd_sf"/>
</dbReference>
<dbReference type="PATRIC" id="fig|351160.9.peg.2382"/>
<proteinExistence type="predicted"/>
<dbReference type="STRING" id="351160.RCIX414"/>
<dbReference type="PANTHER" id="PTHR36216:SF1">
    <property type="entry name" value="HTH ARSR-TYPE DOMAIN-CONTAINING PROTEIN"/>
    <property type="match status" value="1"/>
</dbReference>
<dbReference type="Pfam" id="PF13412">
    <property type="entry name" value="HTH_24"/>
    <property type="match status" value="1"/>
</dbReference>
<dbReference type="OrthoDB" id="28610at2157"/>
<dbReference type="InterPro" id="IPR011991">
    <property type="entry name" value="ArsR-like_HTH"/>
</dbReference>
<dbReference type="InterPro" id="IPR015943">
    <property type="entry name" value="WD40/YVTN_repeat-like_dom_sf"/>
</dbReference>
<name>Q0W6Y8_METAR</name>
<dbReference type="InterPro" id="IPR011047">
    <property type="entry name" value="Quinoprotein_ADH-like_sf"/>
</dbReference>
<dbReference type="KEGG" id="rci:RCIX414"/>
<dbReference type="eggNOG" id="arCOG02493">
    <property type="taxonomic scope" value="Archaea"/>
</dbReference>
<dbReference type="SUPFAM" id="SSF50998">
    <property type="entry name" value="Quinoprotein alcohol dehydrogenase-like"/>
    <property type="match status" value="2"/>
</dbReference>
<evidence type="ECO:0000256" key="1">
    <source>
        <dbReference type="SAM" id="Phobius"/>
    </source>
</evidence>
<dbReference type="InterPro" id="IPR036388">
    <property type="entry name" value="WH-like_DNA-bd_sf"/>
</dbReference>
<evidence type="ECO:0000313" key="3">
    <source>
        <dbReference type="Proteomes" id="UP000000663"/>
    </source>
</evidence>